<dbReference type="Gene3D" id="3.90.550.10">
    <property type="entry name" value="Spore Coat Polysaccharide Biosynthesis Protein SpsA, Chain A"/>
    <property type="match status" value="1"/>
</dbReference>
<dbReference type="InterPro" id="IPR002495">
    <property type="entry name" value="Glyco_trans_8"/>
</dbReference>
<dbReference type="Proteomes" id="UP000241899">
    <property type="component" value="Unassembled WGS sequence"/>
</dbReference>
<dbReference type="GO" id="GO:0016757">
    <property type="term" value="F:glycosyltransferase activity"/>
    <property type="evidence" value="ECO:0007669"/>
    <property type="project" value="InterPro"/>
</dbReference>
<dbReference type="AlphaFoldDB" id="A0A2T4JKP4"/>
<evidence type="ECO:0008006" key="3">
    <source>
        <dbReference type="Google" id="ProtNLM"/>
    </source>
</evidence>
<proteinExistence type="predicted"/>
<comment type="caution">
    <text evidence="1">The sequence shown here is derived from an EMBL/GenBank/DDBJ whole genome shotgun (WGS) entry which is preliminary data.</text>
</comment>
<reference evidence="1 2" key="1">
    <citation type="submission" date="2018-03" db="EMBL/GenBank/DDBJ databases">
        <title>Rhodobacter veldkampii.</title>
        <authorList>
            <person name="Meyer T.E."/>
            <person name="Miller S."/>
            <person name="Lodha T."/>
            <person name="Gandham S."/>
            <person name="Chintalapati S."/>
            <person name="Chintalapati V.R."/>
        </authorList>
    </citation>
    <scope>NUCLEOTIDE SEQUENCE [LARGE SCALE GENOMIC DNA]</scope>
    <source>
        <strain evidence="1 2">DSM 11550</strain>
    </source>
</reference>
<dbReference type="InterPro" id="IPR029044">
    <property type="entry name" value="Nucleotide-diphossugar_trans"/>
</dbReference>
<gene>
    <name evidence="1" type="ORF">C5F46_04395</name>
</gene>
<evidence type="ECO:0000313" key="1">
    <source>
        <dbReference type="EMBL" id="PTE18471.1"/>
    </source>
</evidence>
<sequence>MRCGKQGSGIIASHSKKLRYGNLSRGDMQPFETGSLASGGDKRRKLACGLVCDHKLAIPAGALAARIARLWNVDVHIFVERPAYASAPIMETTAPGVTYHYEELFVGDLENLLPDHPRFSRAAWGRLFLPKALPGYDRILYCDIDVLPGPLPDGIETIDLPDGIGMVRDYYGPAFMPVARDKDVRWTQFGLNPESYFNSGALLINPNQWDGDKILSALKVFMAGELAAAPFLDQDFLNLHFDGKIVELSPNLNFQQSLMDLGLEGANTPTIRHLCHGIKHYHQLPRYSVSEITRNASAEFREMVVDAGLPLPNLLPYENRKSTTQVKAALRGVIAKTGLKTPKAVRMETRWRERRRRALDYLRAGVAEGRFADPNVFDLNPPEPRVRFNGYEILPVE</sequence>
<dbReference type="EMBL" id="PZKF01000007">
    <property type="protein sequence ID" value="PTE18471.1"/>
    <property type="molecule type" value="Genomic_DNA"/>
</dbReference>
<dbReference type="OrthoDB" id="5672604at2"/>
<protein>
    <recommendedName>
        <fullName evidence="3">Glycosyl transferase</fullName>
    </recommendedName>
</protein>
<name>A0A2T4JKP4_9RHOB</name>
<organism evidence="1 2">
    <name type="scientific">Phaeovulum veldkampii DSM 11550</name>
    <dbReference type="NCBI Taxonomy" id="1185920"/>
    <lineage>
        <taxon>Bacteria</taxon>
        <taxon>Pseudomonadati</taxon>
        <taxon>Pseudomonadota</taxon>
        <taxon>Alphaproteobacteria</taxon>
        <taxon>Rhodobacterales</taxon>
        <taxon>Paracoccaceae</taxon>
        <taxon>Phaeovulum</taxon>
    </lineage>
</organism>
<dbReference type="Pfam" id="PF01501">
    <property type="entry name" value="Glyco_transf_8"/>
    <property type="match status" value="1"/>
</dbReference>
<keyword evidence="2" id="KW-1185">Reference proteome</keyword>
<dbReference type="SUPFAM" id="SSF53448">
    <property type="entry name" value="Nucleotide-diphospho-sugar transferases"/>
    <property type="match status" value="1"/>
</dbReference>
<accession>A0A2T4JKP4</accession>
<evidence type="ECO:0000313" key="2">
    <source>
        <dbReference type="Proteomes" id="UP000241899"/>
    </source>
</evidence>